<reference evidence="3 4" key="1">
    <citation type="submission" date="2019-10" db="EMBL/GenBank/DDBJ databases">
        <authorList>
            <person name="Palmer J.M."/>
        </authorList>
    </citation>
    <scope>NUCLEOTIDE SEQUENCE [LARGE SCALE GENOMIC DNA]</scope>
    <source>
        <strain evidence="3 4">TWF694</strain>
    </source>
</reference>
<accession>A0AAV9XGD0</accession>
<sequence>MGVASRVLSSVERFLLAIWIYTTSSLRLYIYLYGGFTGVILRLFGSTATWKTQLEILSGFKDEDALAFRQWIIDGCNMTAITGTIIAQLVITSFSLGLVNQTHWTARGCFVYSLVSSLMSVYFASTQSRNVGRLFTGPQIRSWIRGEWIPMDEYLSKLRTAAHREDIEIDVIFKDSRAKAIRPVTNTSVSRVVTNISPRRDNNTGWALITPAATSVLALSAPFMLLSTSLYTFLAGIGLYFGFLYSKKIDMDSGFNDDRNILIVYLVAIGVCSGAYLIATRATDEPPKSIMDEFDEHGFRCSLQLEARMREIFTQRESQSSRRDMEEESTLAPLSA</sequence>
<feature type="transmembrane region" description="Helical" evidence="2">
    <location>
        <begin position="261"/>
        <end position="279"/>
    </location>
</feature>
<keyword evidence="4" id="KW-1185">Reference proteome</keyword>
<protein>
    <submittedName>
        <fullName evidence="3">Uncharacterized protein</fullName>
    </submittedName>
</protein>
<evidence type="ECO:0000313" key="4">
    <source>
        <dbReference type="Proteomes" id="UP001365542"/>
    </source>
</evidence>
<keyword evidence="2" id="KW-1133">Transmembrane helix</keyword>
<evidence type="ECO:0000256" key="1">
    <source>
        <dbReference type="SAM" id="MobiDB-lite"/>
    </source>
</evidence>
<dbReference type="Proteomes" id="UP001365542">
    <property type="component" value="Unassembled WGS sequence"/>
</dbReference>
<name>A0AAV9XGD0_9PEZI</name>
<keyword evidence="2" id="KW-0812">Transmembrane</keyword>
<gene>
    <name evidence="3" type="ORF">TWF694_008107</name>
</gene>
<feature type="compositionally biased region" description="Basic and acidic residues" evidence="1">
    <location>
        <begin position="314"/>
        <end position="325"/>
    </location>
</feature>
<dbReference type="EMBL" id="JAVHJO010000004">
    <property type="protein sequence ID" value="KAK6540716.1"/>
    <property type="molecule type" value="Genomic_DNA"/>
</dbReference>
<organism evidence="3 4">
    <name type="scientific">Orbilia ellipsospora</name>
    <dbReference type="NCBI Taxonomy" id="2528407"/>
    <lineage>
        <taxon>Eukaryota</taxon>
        <taxon>Fungi</taxon>
        <taxon>Dikarya</taxon>
        <taxon>Ascomycota</taxon>
        <taxon>Pezizomycotina</taxon>
        <taxon>Orbiliomycetes</taxon>
        <taxon>Orbiliales</taxon>
        <taxon>Orbiliaceae</taxon>
        <taxon>Orbilia</taxon>
    </lineage>
</organism>
<comment type="caution">
    <text evidence="3">The sequence shown here is derived from an EMBL/GenBank/DDBJ whole genome shotgun (WGS) entry which is preliminary data.</text>
</comment>
<feature type="transmembrane region" description="Helical" evidence="2">
    <location>
        <begin position="71"/>
        <end position="98"/>
    </location>
</feature>
<dbReference type="AlphaFoldDB" id="A0AAV9XGD0"/>
<evidence type="ECO:0000313" key="3">
    <source>
        <dbReference type="EMBL" id="KAK6540716.1"/>
    </source>
</evidence>
<feature type="region of interest" description="Disordered" evidence="1">
    <location>
        <begin position="314"/>
        <end position="336"/>
    </location>
</feature>
<keyword evidence="2" id="KW-0472">Membrane</keyword>
<feature type="transmembrane region" description="Helical" evidence="2">
    <location>
        <begin position="28"/>
        <end position="50"/>
    </location>
</feature>
<feature type="transmembrane region" description="Helical" evidence="2">
    <location>
        <begin position="216"/>
        <end position="241"/>
    </location>
</feature>
<proteinExistence type="predicted"/>
<evidence type="ECO:0000256" key="2">
    <source>
        <dbReference type="SAM" id="Phobius"/>
    </source>
</evidence>